<evidence type="ECO:0000256" key="1">
    <source>
        <dbReference type="SAM" id="Phobius"/>
    </source>
</evidence>
<keyword evidence="3" id="KW-1185">Reference proteome</keyword>
<sequence length="103" mass="11703">MQRTQLKTTSQYLNIDSNDKSATSLHFTLRQFRTNRELFNFPDRSTRFWPFPSLPTTALQPTSITPHKSFEAKFFLLNIPATAAAALWLAARIVSRTCVANVA</sequence>
<evidence type="ECO:0000313" key="2">
    <source>
        <dbReference type="EMBL" id="GIX66781.1"/>
    </source>
</evidence>
<evidence type="ECO:0000313" key="3">
    <source>
        <dbReference type="Proteomes" id="UP001054945"/>
    </source>
</evidence>
<accession>A0AAV4M2V8</accession>
<dbReference type="Proteomes" id="UP001054945">
    <property type="component" value="Unassembled WGS sequence"/>
</dbReference>
<proteinExistence type="predicted"/>
<name>A0AAV4M2V8_CAEEX</name>
<keyword evidence="1" id="KW-0812">Transmembrane</keyword>
<keyword evidence="1" id="KW-0472">Membrane</keyword>
<organism evidence="2 3">
    <name type="scientific">Caerostris extrusa</name>
    <name type="common">Bark spider</name>
    <name type="synonym">Caerostris bankana</name>
    <dbReference type="NCBI Taxonomy" id="172846"/>
    <lineage>
        <taxon>Eukaryota</taxon>
        <taxon>Metazoa</taxon>
        <taxon>Ecdysozoa</taxon>
        <taxon>Arthropoda</taxon>
        <taxon>Chelicerata</taxon>
        <taxon>Arachnida</taxon>
        <taxon>Araneae</taxon>
        <taxon>Araneomorphae</taxon>
        <taxon>Entelegynae</taxon>
        <taxon>Araneoidea</taxon>
        <taxon>Araneidae</taxon>
        <taxon>Caerostris</taxon>
    </lineage>
</organism>
<comment type="caution">
    <text evidence="2">The sequence shown here is derived from an EMBL/GenBank/DDBJ whole genome shotgun (WGS) entry which is preliminary data.</text>
</comment>
<reference evidence="2 3" key="1">
    <citation type="submission" date="2021-06" db="EMBL/GenBank/DDBJ databases">
        <title>Caerostris extrusa draft genome.</title>
        <authorList>
            <person name="Kono N."/>
            <person name="Arakawa K."/>
        </authorList>
    </citation>
    <scope>NUCLEOTIDE SEQUENCE [LARGE SCALE GENOMIC DNA]</scope>
</reference>
<dbReference type="AlphaFoldDB" id="A0AAV4M2V8"/>
<protein>
    <submittedName>
        <fullName evidence="2">Uncharacterized protein</fullName>
    </submittedName>
</protein>
<keyword evidence="1" id="KW-1133">Transmembrane helix</keyword>
<feature type="transmembrane region" description="Helical" evidence="1">
    <location>
        <begin position="74"/>
        <end position="91"/>
    </location>
</feature>
<gene>
    <name evidence="2" type="ORF">CEXT_335831</name>
</gene>
<dbReference type="EMBL" id="BPLR01019339">
    <property type="protein sequence ID" value="GIX66781.1"/>
    <property type="molecule type" value="Genomic_DNA"/>
</dbReference>